<dbReference type="PROSITE" id="PS01128">
    <property type="entry name" value="SHIKIMATE_KINASE"/>
    <property type="match status" value="1"/>
</dbReference>
<dbReference type="GO" id="GO:0000287">
    <property type="term" value="F:magnesium ion binding"/>
    <property type="evidence" value="ECO:0007669"/>
    <property type="project" value="UniProtKB-UniRule"/>
</dbReference>
<evidence type="ECO:0000256" key="4">
    <source>
        <dbReference type="ARBA" id="ARBA00022605"/>
    </source>
</evidence>
<organism evidence="12 13">
    <name type="scientific">Anaerotruncus massiliensis</name>
    <name type="common">ex Liu et al. 2021</name>
    <dbReference type="NCBI Taxonomy" id="2321404"/>
    <lineage>
        <taxon>Bacteria</taxon>
        <taxon>Bacillati</taxon>
        <taxon>Bacillota</taxon>
        <taxon>Clostridia</taxon>
        <taxon>Eubacteriales</taxon>
        <taxon>Oscillospiraceae</taxon>
        <taxon>Anaerotruncus</taxon>
    </lineage>
</organism>
<dbReference type="CDD" id="cd00464">
    <property type="entry name" value="SK"/>
    <property type="match status" value="1"/>
</dbReference>
<comment type="subcellular location">
    <subcellularLocation>
        <location evidence="11">Cytoplasm</location>
    </subcellularLocation>
</comment>
<dbReference type="InterPro" id="IPR000623">
    <property type="entry name" value="Shikimate_kinase/TSH1"/>
</dbReference>
<evidence type="ECO:0000256" key="11">
    <source>
        <dbReference type="HAMAP-Rule" id="MF_00109"/>
    </source>
</evidence>
<keyword evidence="4 11" id="KW-0028">Amino-acid biosynthesis</keyword>
<dbReference type="RefSeq" id="WP_101548248.1">
    <property type="nucleotide sequence ID" value="NZ_DBFBJK010000011.1"/>
</dbReference>
<keyword evidence="7 11" id="KW-0418">Kinase</keyword>
<dbReference type="GO" id="GO:0008652">
    <property type="term" value="P:amino acid biosynthetic process"/>
    <property type="evidence" value="ECO:0007669"/>
    <property type="project" value="UniProtKB-KW"/>
</dbReference>
<evidence type="ECO:0000313" key="12">
    <source>
        <dbReference type="EMBL" id="RLL09511.1"/>
    </source>
</evidence>
<comment type="caution">
    <text evidence="12">The sequence shown here is derived from an EMBL/GenBank/DDBJ whole genome shotgun (WGS) entry which is preliminary data.</text>
</comment>
<dbReference type="PANTHER" id="PTHR21087">
    <property type="entry name" value="SHIKIMATE KINASE"/>
    <property type="match status" value="1"/>
</dbReference>
<dbReference type="GO" id="GO:0009073">
    <property type="term" value="P:aromatic amino acid family biosynthetic process"/>
    <property type="evidence" value="ECO:0007669"/>
    <property type="project" value="UniProtKB-KW"/>
</dbReference>
<dbReference type="Pfam" id="PF01202">
    <property type="entry name" value="SKI"/>
    <property type="match status" value="1"/>
</dbReference>
<dbReference type="UniPathway" id="UPA00053">
    <property type="reaction ID" value="UER00088"/>
</dbReference>
<keyword evidence="11" id="KW-0963">Cytoplasm</keyword>
<keyword evidence="5 11" id="KW-0808">Transferase</keyword>
<keyword evidence="6 11" id="KW-0547">Nucleotide-binding</keyword>
<reference evidence="12 13" key="1">
    <citation type="submission" date="2018-10" db="EMBL/GenBank/DDBJ databases">
        <title>Anaerotruncus faecis sp. nov., isolated from human feces.</title>
        <authorList>
            <person name="Wang Y.-J."/>
        </authorList>
    </citation>
    <scope>NUCLEOTIDE SEQUENCE [LARGE SCALE GENOMIC DNA]</scope>
    <source>
        <strain evidence="12 13">22A2-44</strain>
    </source>
</reference>
<dbReference type="SUPFAM" id="SSF52540">
    <property type="entry name" value="P-loop containing nucleoside triphosphate hydrolases"/>
    <property type="match status" value="1"/>
</dbReference>
<feature type="binding site" evidence="11">
    <location>
        <position position="57"/>
    </location>
    <ligand>
        <name>substrate</name>
    </ligand>
</feature>
<accession>A0A498CPK1</accession>
<evidence type="ECO:0000256" key="6">
    <source>
        <dbReference type="ARBA" id="ARBA00022741"/>
    </source>
</evidence>
<dbReference type="GO" id="GO:0004765">
    <property type="term" value="F:shikimate kinase activity"/>
    <property type="evidence" value="ECO:0007669"/>
    <property type="project" value="UniProtKB-UniRule"/>
</dbReference>
<dbReference type="EMBL" id="RCHT01000021">
    <property type="protein sequence ID" value="RLL09511.1"/>
    <property type="molecule type" value="Genomic_DNA"/>
</dbReference>
<dbReference type="Proteomes" id="UP000276301">
    <property type="component" value="Unassembled WGS sequence"/>
</dbReference>
<feature type="binding site" evidence="11">
    <location>
        <position position="79"/>
    </location>
    <ligand>
        <name>substrate</name>
    </ligand>
</feature>
<comment type="pathway">
    <text evidence="1 11">Metabolic intermediate biosynthesis; chorismate biosynthesis; chorismate from D-erythrose 4-phosphate and phosphoenolpyruvate: step 5/7.</text>
</comment>
<protein>
    <recommendedName>
        <fullName evidence="3 11">Shikimate kinase</fullName>
        <shortName evidence="11">SK</shortName>
        <ecNumber evidence="3 11">2.7.1.71</ecNumber>
    </recommendedName>
</protein>
<feature type="binding site" evidence="11">
    <location>
        <position position="15"/>
    </location>
    <ligand>
        <name>Mg(2+)</name>
        <dbReference type="ChEBI" id="CHEBI:18420"/>
    </ligand>
</feature>
<dbReference type="InterPro" id="IPR023000">
    <property type="entry name" value="Shikimate_kinase_CS"/>
</dbReference>
<comment type="caution">
    <text evidence="11">Lacks conserved residue(s) required for the propagation of feature annotation.</text>
</comment>
<name>A0A498CPK1_9FIRM</name>
<dbReference type="GO" id="GO:0005524">
    <property type="term" value="F:ATP binding"/>
    <property type="evidence" value="ECO:0007669"/>
    <property type="project" value="UniProtKB-UniRule"/>
</dbReference>
<evidence type="ECO:0000256" key="5">
    <source>
        <dbReference type="ARBA" id="ARBA00022679"/>
    </source>
</evidence>
<dbReference type="PRINTS" id="PR01100">
    <property type="entry name" value="SHIKIMTKNASE"/>
</dbReference>
<evidence type="ECO:0000256" key="10">
    <source>
        <dbReference type="ARBA" id="ARBA00048567"/>
    </source>
</evidence>
<keyword evidence="8 11" id="KW-0067">ATP-binding</keyword>
<evidence type="ECO:0000256" key="8">
    <source>
        <dbReference type="ARBA" id="ARBA00022840"/>
    </source>
</evidence>
<feature type="binding site" evidence="11">
    <location>
        <begin position="11"/>
        <end position="16"/>
    </location>
    <ligand>
        <name>ATP</name>
        <dbReference type="ChEBI" id="CHEBI:30616"/>
    </ligand>
</feature>
<evidence type="ECO:0000256" key="3">
    <source>
        <dbReference type="ARBA" id="ARBA00012154"/>
    </source>
</evidence>
<dbReference type="AlphaFoldDB" id="A0A498CPK1"/>
<feature type="binding site" evidence="11">
    <location>
        <position position="134"/>
    </location>
    <ligand>
        <name>substrate</name>
    </ligand>
</feature>
<evidence type="ECO:0000256" key="2">
    <source>
        <dbReference type="ARBA" id="ARBA00006997"/>
    </source>
</evidence>
<keyword evidence="11" id="KW-0479">Metal-binding</keyword>
<comment type="subunit">
    <text evidence="11">Monomer.</text>
</comment>
<dbReference type="InterPro" id="IPR031322">
    <property type="entry name" value="Shikimate/glucono_kinase"/>
</dbReference>
<comment type="function">
    <text evidence="11">Catalyzes the specific phosphorylation of the 3-hydroxyl group of shikimic acid using ATP as a cosubstrate.</text>
</comment>
<dbReference type="EC" id="2.7.1.71" evidence="3 11"/>
<dbReference type="GO" id="GO:0009423">
    <property type="term" value="P:chorismate biosynthetic process"/>
    <property type="evidence" value="ECO:0007669"/>
    <property type="project" value="UniProtKB-UniRule"/>
</dbReference>
<feature type="binding site" evidence="11">
    <location>
        <position position="116"/>
    </location>
    <ligand>
        <name>ATP</name>
        <dbReference type="ChEBI" id="CHEBI:30616"/>
    </ligand>
</feature>
<comment type="catalytic activity">
    <reaction evidence="10 11">
        <text>shikimate + ATP = 3-phosphoshikimate + ADP + H(+)</text>
        <dbReference type="Rhea" id="RHEA:13121"/>
        <dbReference type="ChEBI" id="CHEBI:15378"/>
        <dbReference type="ChEBI" id="CHEBI:30616"/>
        <dbReference type="ChEBI" id="CHEBI:36208"/>
        <dbReference type="ChEBI" id="CHEBI:145989"/>
        <dbReference type="ChEBI" id="CHEBI:456216"/>
        <dbReference type="EC" id="2.7.1.71"/>
    </reaction>
</comment>
<keyword evidence="13" id="KW-1185">Reference proteome</keyword>
<evidence type="ECO:0000313" key="13">
    <source>
        <dbReference type="Proteomes" id="UP000276301"/>
    </source>
</evidence>
<keyword evidence="11" id="KW-0460">Magnesium</keyword>
<comment type="similarity">
    <text evidence="2 11">Belongs to the shikimate kinase family.</text>
</comment>
<dbReference type="PANTHER" id="PTHR21087:SF16">
    <property type="entry name" value="SHIKIMATE KINASE 1, CHLOROPLASTIC"/>
    <property type="match status" value="1"/>
</dbReference>
<sequence>MNNIILCGFMGCGKTTVGTLLARRLGMEYADLDAEIEAEAGMAIPAIFAEYGEARFRDLEHEAVRALAGRADCVVSTGGGALTYPRNREALSPRDLVVFLDAPFDACLERIRGSDRPIVRRSSPEELRALFDARRPAYLAAANAVADASAGPEAVAEAVARIRAERGPAL</sequence>
<comment type="cofactor">
    <cofactor evidence="11">
        <name>Mg(2+)</name>
        <dbReference type="ChEBI" id="CHEBI:18420"/>
    </cofactor>
    <text evidence="11">Binds 1 Mg(2+) ion per subunit.</text>
</comment>
<dbReference type="Gene3D" id="3.40.50.300">
    <property type="entry name" value="P-loop containing nucleotide triphosphate hydrolases"/>
    <property type="match status" value="1"/>
</dbReference>
<dbReference type="GO" id="GO:0005829">
    <property type="term" value="C:cytosol"/>
    <property type="evidence" value="ECO:0007669"/>
    <property type="project" value="TreeGrafter"/>
</dbReference>
<dbReference type="HAMAP" id="MF_00109">
    <property type="entry name" value="Shikimate_kinase"/>
    <property type="match status" value="1"/>
</dbReference>
<evidence type="ECO:0000256" key="9">
    <source>
        <dbReference type="ARBA" id="ARBA00023141"/>
    </source>
</evidence>
<keyword evidence="9 11" id="KW-0057">Aromatic amino acid biosynthesis</keyword>
<proteinExistence type="inferred from homology"/>
<gene>
    <name evidence="11" type="primary">aroK</name>
    <name evidence="12" type="ORF">D4A47_10320</name>
</gene>
<dbReference type="InterPro" id="IPR027417">
    <property type="entry name" value="P-loop_NTPase"/>
</dbReference>
<evidence type="ECO:0000256" key="1">
    <source>
        <dbReference type="ARBA" id="ARBA00004842"/>
    </source>
</evidence>
<evidence type="ECO:0000256" key="7">
    <source>
        <dbReference type="ARBA" id="ARBA00022777"/>
    </source>
</evidence>
<feature type="binding site" evidence="11">
    <location>
        <position position="33"/>
    </location>
    <ligand>
        <name>substrate</name>
    </ligand>
</feature>